<feature type="transmembrane region" description="Helical" evidence="8">
    <location>
        <begin position="382"/>
        <end position="406"/>
    </location>
</feature>
<feature type="transmembrane region" description="Helical" evidence="8">
    <location>
        <begin position="176"/>
        <end position="198"/>
    </location>
</feature>
<evidence type="ECO:0000313" key="10">
    <source>
        <dbReference type="EMBL" id="MZP43290.1"/>
    </source>
</evidence>
<dbReference type="Pfam" id="PF00482">
    <property type="entry name" value="T2SSF"/>
    <property type="match status" value="2"/>
</dbReference>
<keyword evidence="5 8" id="KW-0812">Transmembrane</keyword>
<name>A0A845LEE0_HELGE</name>
<comment type="subcellular location">
    <subcellularLocation>
        <location evidence="1">Cell inner membrane</location>
        <topology evidence="1">Multi-pass membrane protein</topology>
    </subcellularLocation>
</comment>
<evidence type="ECO:0000313" key="11">
    <source>
        <dbReference type="Proteomes" id="UP000471031"/>
    </source>
</evidence>
<evidence type="ECO:0000259" key="9">
    <source>
        <dbReference type="Pfam" id="PF00482"/>
    </source>
</evidence>
<dbReference type="InterPro" id="IPR042094">
    <property type="entry name" value="T2SS_GspF_sf"/>
</dbReference>
<sequence length="410" mass="44901">MPVFAYKVRDRAGNVEVGLLQASSEKSALQDLQASGRFVIDLRRQEERWRLAAGSFLAAASLRWSRPVDARDLARFCRQMAALVDAGIPLVAALSMASRRLTPPALKGAAQRISVSVAQGQTLISVLEQQRHVFPELFIRLVEMGEMAGVLDQVLHRLADHYEKESTLMRKIRSALLYPALVLLTAGGSTLFFLFYVIPAYTQLLYSLGVELPAITRFVVTLAGLIQEWGLWLIPLGALGLYGIRRRIRSDLLRIPLEKALFKFPLLGGVIHRAAISRISRSLSILIGSGVPIVQALVIVEKLALYRSLAAAVRRVRSGVGQGHSLHQRMEQSDLFPPEFVHLVYIGEESGALDVLLEKGADYFDADVDGAVTGLTVLLEPALLVLVAGVVGFLALSLLMPLFAAIDRPL</sequence>
<dbReference type="PANTHER" id="PTHR30012">
    <property type="entry name" value="GENERAL SECRETION PATHWAY PROTEIN"/>
    <property type="match status" value="1"/>
</dbReference>
<evidence type="ECO:0000256" key="3">
    <source>
        <dbReference type="ARBA" id="ARBA00022475"/>
    </source>
</evidence>
<feature type="domain" description="Type II secretion system protein GspF" evidence="9">
    <location>
        <begin position="280"/>
        <end position="401"/>
    </location>
</feature>
<comment type="similarity">
    <text evidence="2">Belongs to the GSP F family.</text>
</comment>
<dbReference type="EMBL" id="WXEX01000007">
    <property type="protein sequence ID" value="MZP43290.1"/>
    <property type="molecule type" value="Genomic_DNA"/>
</dbReference>
<dbReference type="InterPro" id="IPR003004">
    <property type="entry name" value="GspF/PilC"/>
</dbReference>
<dbReference type="PANTHER" id="PTHR30012:SF0">
    <property type="entry name" value="TYPE II SECRETION SYSTEM PROTEIN F-RELATED"/>
    <property type="match status" value="1"/>
</dbReference>
<keyword evidence="6 8" id="KW-1133">Transmembrane helix</keyword>
<dbReference type="PRINTS" id="PR00812">
    <property type="entry name" value="BCTERIALGSPF"/>
</dbReference>
<dbReference type="Proteomes" id="UP000471031">
    <property type="component" value="Unassembled WGS sequence"/>
</dbReference>
<keyword evidence="11" id="KW-1185">Reference proteome</keyword>
<organism evidence="10 11">
    <name type="scientific">Heliomicrobium gestii</name>
    <name type="common">Heliobacterium gestii</name>
    <dbReference type="NCBI Taxonomy" id="2699"/>
    <lineage>
        <taxon>Bacteria</taxon>
        <taxon>Bacillati</taxon>
        <taxon>Bacillota</taxon>
        <taxon>Clostridia</taxon>
        <taxon>Eubacteriales</taxon>
        <taxon>Heliobacteriaceae</taxon>
        <taxon>Heliomicrobium</taxon>
    </lineage>
</organism>
<dbReference type="OrthoDB" id="9805682at2"/>
<dbReference type="RefSeq" id="WP_161261862.1">
    <property type="nucleotide sequence ID" value="NZ_JAFBDC010000013.1"/>
</dbReference>
<keyword evidence="4" id="KW-0997">Cell inner membrane</keyword>
<protein>
    <recommendedName>
        <fullName evidence="9">Type II secretion system protein GspF domain-containing protein</fullName>
    </recommendedName>
</protein>
<proteinExistence type="inferred from homology"/>
<accession>A0A845LEE0</accession>
<dbReference type="AlphaFoldDB" id="A0A845LEE0"/>
<evidence type="ECO:0000256" key="6">
    <source>
        <dbReference type="ARBA" id="ARBA00022989"/>
    </source>
</evidence>
<reference evidence="10 11" key="1">
    <citation type="submission" date="2020-01" db="EMBL/GenBank/DDBJ databases">
        <title>Whole genome sequence of Heliobacterium gestii DSM 11169.</title>
        <authorList>
            <person name="Kyndt J.A."/>
            <person name="Meyer T.E."/>
        </authorList>
    </citation>
    <scope>NUCLEOTIDE SEQUENCE [LARGE SCALE GENOMIC DNA]</scope>
    <source>
        <strain evidence="10 11">DSM 11169</strain>
    </source>
</reference>
<gene>
    <name evidence="10" type="ORF">GTO89_09590</name>
</gene>
<evidence type="ECO:0000256" key="7">
    <source>
        <dbReference type="ARBA" id="ARBA00023136"/>
    </source>
</evidence>
<evidence type="ECO:0000256" key="2">
    <source>
        <dbReference type="ARBA" id="ARBA00005745"/>
    </source>
</evidence>
<dbReference type="FunFam" id="1.20.81.30:FF:000001">
    <property type="entry name" value="Type II secretion system protein F"/>
    <property type="match status" value="2"/>
</dbReference>
<comment type="caution">
    <text evidence="10">The sequence shown here is derived from an EMBL/GenBank/DDBJ whole genome shotgun (WGS) entry which is preliminary data.</text>
</comment>
<feature type="transmembrane region" description="Helical" evidence="8">
    <location>
        <begin position="218"/>
        <end position="244"/>
    </location>
</feature>
<keyword evidence="7 8" id="KW-0472">Membrane</keyword>
<dbReference type="GO" id="GO:0005886">
    <property type="term" value="C:plasma membrane"/>
    <property type="evidence" value="ECO:0007669"/>
    <property type="project" value="UniProtKB-SubCell"/>
</dbReference>
<dbReference type="InterPro" id="IPR018076">
    <property type="entry name" value="T2SS_GspF_dom"/>
</dbReference>
<evidence type="ECO:0000256" key="1">
    <source>
        <dbReference type="ARBA" id="ARBA00004429"/>
    </source>
</evidence>
<evidence type="ECO:0000256" key="8">
    <source>
        <dbReference type="SAM" id="Phobius"/>
    </source>
</evidence>
<dbReference type="Gene3D" id="1.20.81.30">
    <property type="entry name" value="Type II secretion system (T2SS), domain F"/>
    <property type="match status" value="2"/>
</dbReference>
<feature type="transmembrane region" description="Helical" evidence="8">
    <location>
        <begin position="283"/>
        <end position="300"/>
    </location>
</feature>
<evidence type="ECO:0000256" key="4">
    <source>
        <dbReference type="ARBA" id="ARBA00022519"/>
    </source>
</evidence>
<feature type="domain" description="Type II secretion system protein GspF" evidence="9">
    <location>
        <begin position="76"/>
        <end position="199"/>
    </location>
</feature>
<keyword evidence="3" id="KW-1003">Cell membrane</keyword>
<evidence type="ECO:0000256" key="5">
    <source>
        <dbReference type="ARBA" id="ARBA00022692"/>
    </source>
</evidence>